<dbReference type="InterPro" id="IPR010730">
    <property type="entry name" value="HET"/>
</dbReference>
<dbReference type="AlphaFoldDB" id="A0A5C3PT10"/>
<dbReference type="PANTHER" id="PTHR10622:SF10">
    <property type="entry name" value="HET DOMAIN-CONTAINING PROTEIN"/>
    <property type="match status" value="1"/>
</dbReference>
<dbReference type="Proteomes" id="UP000308197">
    <property type="component" value="Unassembled WGS sequence"/>
</dbReference>
<dbReference type="STRING" id="1314778.A0A5C3PT10"/>
<evidence type="ECO:0000313" key="3">
    <source>
        <dbReference type="EMBL" id="TFK92632.1"/>
    </source>
</evidence>
<dbReference type="InParanoid" id="A0A5C3PT10"/>
<sequence length="589" mass="66400">MRLLSSHRAELHTFDSPESVPGGYAILSHTWSKNEQTYQDLQRLKERCAQPWSRKTPRDLASAKIRGCCELAQRHGYDWVWIDTCCIDKSSSAELQEAINSMFHYYSLAEVCYAYLEDVPTDSAFVDHPYGGTDFSRSVWHGRGWTLQELIAPRFVLFLSQSWEHLGSKTDLAERIEAVTSIPESVLRHEAVIDQFSIAQRMSWAAARTTTRPEDEAYCLMGLFDVNMPTIYGEGRNAFQRLQEEIMRRNPDTTVFAWGNICDFGEPAERFQSRFTLFARSPADFRGCRSLTQGRDELERDQRRDDAGAAGITTLSITPHGVLANVCIVQTRGLHFADFGWDDEHGGRLLLCLAPHLNGPEDAAPSFDIAHYSLTRRGQYASESSACRLMRIRSTAPDPSASMSLWRQRTYLAYGVKSTLPVSYTALKLPMDTSLDAPFRLNKSVLAEVWSKYHATPKDFPESLSPSLRSWPDDSPVVFGLVFGDIFGWVDVRLGICTRDTGAARVHWANVRCCDECPASRLERDHGGGTSVGDHDCPADHIIGWSHLEKTFRIVGGHLFTLRFARCGISPERTMLLVTIQAHTIPRSY</sequence>
<name>A0A5C3PT10_9APHY</name>
<dbReference type="Pfam" id="PF06985">
    <property type="entry name" value="HET"/>
    <property type="match status" value="1"/>
</dbReference>
<reference evidence="3 4" key="1">
    <citation type="journal article" date="2019" name="Nat. Ecol. Evol.">
        <title>Megaphylogeny resolves global patterns of mushroom evolution.</title>
        <authorList>
            <person name="Varga T."/>
            <person name="Krizsan K."/>
            <person name="Foldi C."/>
            <person name="Dima B."/>
            <person name="Sanchez-Garcia M."/>
            <person name="Sanchez-Ramirez S."/>
            <person name="Szollosi G.J."/>
            <person name="Szarkandi J.G."/>
            <person name="Papp V."/>
            <person name="Albert L."/>
            <person name="Andreopoulos W."/>
            <person name="Angelini C."/>
            <person name="Antonin V."/>
            <person name="Barry K.W."/>
            <person name="Bougher N.L."/>
            <person name="Buchanan P."/>
            <person name="Buyck B."/>
            <person name="Bense V."/>
            <person name="Catcheside P."/>
            <person name="Chovatia M."/>
            <person name="Cooper J."/>
            <person name="Damon W."/>
            <person name="Desjardin D."/>
            <person name="Finy P."/>
            <person name="Geml J."/>
            <person name="Haridas S."/>
            <person name="Hughes K."/>
            <person name="Justo A."/>
            <person name="Karasinski D."/>
            <person name="Kautmanova I."/>
            <person name="Kiss B."/>
            <person name="Kocsube S."/>
            <person name="Kotiranta H."/>
            <person name="LaButti K.M."/>
            <person name="Lechner B.E."/>
            <person name="Liimatainen K."/>
            <person name="Lipzen A."/>
            <person name="Lukacs Z."/>
            <person name="Mihaltcheva S."/>
            <person name="Morgado L.N."/>
            <person name="Niskanen T."/>
            <person name="Noordeloos M.E."/>
            <person name="Ohm R.A."/>
            <person name="Ortiz-Santana B."/>
            <person name="Ovrebo C."/>
            <person name="Racz N."/>
            <person name="Riley R."/>
            <person name="Savchenko A."/>
            <person name="Shiryaev A."/>
            <person name="Soop K."/>
            <person name="Spirin V."/>
            <person name="Szebenyi C."/>
            <person name="Tomsovsky M."/>
            <person name="Tulloss R.E."/>
            <person name="Uehling J."/>
            <person name="Grigoriev I.V."/>
            <person name="Vagvolgyi C."/>
            <person name="Papp T."/>
            <person name="Martin F.M."/>
            <person name="Miettinen O."/>
            <person name="Hibbett D.S."/>
            <person name="Nagy L.G."/>
        </authorList>
    </citation>
    <scope>NUCLEOTIDE SEQUENCE [LARGE SCALE GENOMIC DNA]</scope>
    <source>
        <strain evidence="3 4">HHB13444</strain>
    </source>
</reference>
<feature type="domain" description="Heterokaryon incompatibility" evidence="1">
    <location>
        <begin position="24"/>
        <end position="123"/>
    </location>
</feature>
<protein>
    <submittedName>
        <fullName evidence="3">HET-domain-containing protein</fullName>
    </submittedName>
</protein>
<proteinExistence type="predicted"/>
<dbReference type="InterPro" id="IPR058525">
    <property type="entry name" value="DUF8212"/>
</dbReference>
<dbReference type="PANTHER" id="PTHR10622">
    <property type="entry name" value="HET DOMAIN-CONTAINING PROTEIN"/>
    <property type="match status" value="1"/>
</dbReference>
<evidence type="ECO:0000259" key="2">
    <source>
        <dbReference type="Pfam" id="PF26640"/>
    </source>
</evidence>
<feature type="domain" description="DUF8212" evidence="2">
    <location>
        <begin position="237"/>
        <end position="330"/>
    </location>
</feature>
<evidence type="ECO:0000313" key="4">
    <source>
        <dbReference type="Proteomes" id="UP000308197"/>
    </source>
</evidence>
<organism evidence="3 4">
    <name type="scientific">Polyporus arcularius HHB13444</name>
    <dbReference type="NCBI Taxonomy" id="1314778"/>
    <lineage>
        <taxon>Eukaryota</taxon>
        <taxon>Fungi</taxon>
        <taxon>Dikarya</taxon>
        <taxon>Basidiomycota</taxon>
        <taxon>Agaricomycotina</taxon>
        <taxon>Agaricomycetes</taxon>
        <taxon>Polyporales</taxon>
        <taxon>Polyporaceae</taxon>
        <taxon>Polyporus</taxon>
    </lineage>
</organism>
<evidence type="ECO:0000259" key="1">
    <source>
        <dbReference type="Pfam" id="PF06985"/>
    </source>
</evidence>
<gene>
    <name evidence="3" type="ORF">K466DRAFT_212339</name>
</gene>
<accession>A0A5C3PT10</accession>
<keyword evidence="4" id="KW-1185">Reference proteome</keyword>
<dbReference type="Pfam" id="PF26640">
    <property type="entry name" value="DUF8212"/>
    <property type="match status" value="1"/>
</dbReference>
<dbReference type="EMBL" id="ML210995">
    <property type="protein sequence ID" value="TFK92632.1"/>
    <property type="molecule type" value="Genomic_DNA"/>
</dbReference>